<dbReference type="GO" id="GO:0003676">
    <property type="term" value="F:nucleic acid binding"/>
    <property type="evidence" value="ECO:0007669"/>
    <property type="project" value="InterPro"/>
</dbReference>
<comment type="similarity">
    <text evidence="2">Belongs to the RNase H family.</text>
</comment>
<dbReference type="SUPFAM" id="SSF53098">
    <property type="entry name" value="Ribonuclease H-like"/>
    <property type="match status" value="1"/>
</dbReference>
<feature type="domain" description="RNase H type-1" evidence="8">
    <location>
        <begin position="1"/>
        <end position="162"/>
    </location>
</feature>
<keyword evidence="10" id="KW-1185">Reference proteome</keyword>
<protein>
    <recommendedName>
        <fullName evidence="3">ribonuclease H</fullName>
        <ecNumber evidence="3">3.1.26.4</ecNumber>
    </recommendedName>
</protein>
<dbReference type="Gene3D" id="3.30.420.10">
    <property type="entry name" value="Ribonuclease H-like superfamily/Ribonuclease H"/>
    <property type="match status" value="1"/>
</dbReference>
<comment type="catalytic activity">
    <reaction evidence="1">
        <text>Endonucleolytic cleavage to 5'-phosphomonoester.</text>
        <dbReference type="EC" id="3.1.26.4"/>
    </reaction>
</comment>
<evidence type="ECO:0000313" key="9">
    <source>
        <dbReference type="EMBL" id="QSZ28885.1"/>
    </source>
</evidence>
<dbReference type="EC" id="3.1.26.4" evidence="3"/>
<dbReference type="Pfam" id="PF00075">
    <property type="entry name" value="RNase_H"/>
    <property type="match status" value="1"/>
</dbReference>
<evidence type="ECO:0000256" key="5">
    <source>
        <dbReference type="ARBA" id="ARBA00022723"/>
    </source>
</evidence>
<keyword evidence="5" id="KW-0479">Metal-binding</keyword>
<organism evidence="9 10">
    <name type="scientific">Monilinia vaccinii-corymbosi</name>
    <dbReference type="NCBI Taxonomy" id="61207"/>
    <lineage>
        <taxon>Eukaryota</taxon>
        <taxon>Fungi</taxon>
        <taxon>Dikarya</taxon>
        <taxon>Ascomycota</taxon>
        <taxon>Pezizomycotina</taxon>
        <taxon>Leotiomycetes</taxon>
        <taxon>Helotiales</taxon>
        <taxon>Sclerotiniaceae</taxon>
        <taxon>Monilinia</taxon>
    </lineage>
</organism>
<evidence type="ECO:0000313" key="10">
    <source>
        <dbReference type="Proteomes" id="UP000672032"/>
    </source>
</evidence>
<gene>
    <name evidence="9" type="ORF">DSL72_003390</name>
</gene>
<reference evidence="9" key="1">
    <citation type="submission" date="2020-10" db="EMBL/GenBank/DDBJ databases">
        <title>Genome Sequence of Monilinia vaccinii-corymbosi Sheds Light on Mummy Berry Disease Infection of Blueberry and Mating Type.</title>
        <authorList>
            <person name="Yow A.G."/>
            <person name="Zhang Y."/>
            <person name="Bansal K."/>
            <person name="Eacker S.M."/>
            <person name="Sullivan S."/>
            <person name="Liachko I."/>
            <person name="Cubeta M.A."/>
            <person name="Rollins J.A."/>
            <person name="Ashrafi H."/>
        </authorList>
    </citation>
    <scope>NUCLEOTIDE SEQUENCE</scope>
    <source>
        <strain evidence="9">RL-1</strain>
    </source>
</reference>
<accession>A0A8A3NT56</accession>
<dbReference type="GO" id="GO:0046872">
    <property type="term" value="F:metal ion binding"/>
    <property type="evidence" value="ECO:0007669"/>
    <property type="project" value="UniProtKB-KW"/>
</dbReference>
<dbReference type="InterPro" id="IPR002156">
    <property type="entry name" value="RNaseH_domain"/>
</dbReference>
<dbReference type="InterPro" id="IPR036397">
    <property type="entry name" value="RNaseH_sf"/>
</dbReference>
<sequence length="162" mass="18601">MTYLMKIYVDGGCRNGRHGAYGAAAAVFKDTYDNTLTTWTQELHSFESPAPTNQRAEITAIILAQSEALGEYDSLIGFHGLHIKIYSDSRYAVNCMNEWIYRWRENGWQNARGARVVNRDLIEEADDLDTELKHRGRVEYIWIPRDANQDADQACNKCMDDM</sequence>
<evidence type="ECO:0000256" key="1">
    <source>
        <dbReference type="ARBA" id="ARBA00000077"/>
    </source>
</evidence>
<keyword evidence="7" id="KW-0378">Hydrolase</keyword>
<evidence type="ECO:0000256" key="3">
    <source>
        <dbReference type="ARBA" id="ARBA00012180"/>
    </source>
</evidence>
<evidence type="ECO:0000256" key="2">
    <source>
        <dbReference type="ARBA" id="ARBA00005300"/>
    </source>
</evidence>
<keyword evidence="4" id="KW-0540">Nuclease</keyword>
<evidence type="ECO:0000259" key="8">
    <source>
        <dbReference type="PROSITE" id="PS50879"/>
    </source>
</evidence>
<dbReference type="AlphaFoldDB" id="A0A8A3NT56"/>
<dbReference type="OrthoDB" id="245563at2759"/>
<dbReference type="PANTHER" id="PTHR10642">
    <property type="entry name" value="RIBONUCLEASE H1"/>
    <property type="match status" value="1"/>
</dbReference>
<dbReference type="GO" id="GO:0043137">
    <property type="term" value="P:DNA replication, removal of RNA primer"/>
    <property type="evidence" value="ECO:0007669"/>
    <property type="project" value="TreeGrafter"/>
</dbReference>
<dbReference type="InterPro" id="IPR012337">
    <property type="entry name" value="RNaseH-like_sf"/>
</dbReference>
<evidence type="ECO:0000256" key="4">
    <source>
        <dbReference type="ARBA" id="ARBA00022722"/>
    </source>
</evidence>
<dbReference type="EMBL" id="CP063405">
    <property type="protein sequence ID" value="QSZ28885.1"/>
    <property type="molecule type" value="Genomic_DNA"/>
</dbReference>
<evidence type="ECO:0000256" key="7">
    <source>
        <dbReference type="ARBA" id="ARBA00022801"/>
    </source>
</evidence>
<name>A0A8A3NT56_9HELO</name>
<dbReference type="PANTHER" id="PTHR10642:SF26">
    <property type="entry name" value="RIBONUCLEASE H1"/>
    <property type="match status" value="1"/>
</dbReference>
<evidence type="ECO:0000256" key="6">
    <source>
        <dbReference type="ARBA" id="ARBA00022759"/>
    </source>
</evidence>
<dbReference type="Proteomes" id="UP000672032">
    <property type="component" value="Chromosome 1"/>
</dbReference>
<proteinExistence type="inferred from homology"/>
<keyword evidence="6" id="KW-0255">Endonuclease</keyword>
<dbReference type="PROSITE" id="PS50879">
    <property type="entry name" value="RNASE_H_1"/>
    <property type="match status" value="1"/>
</dbReference>
<dbReference type="GO" id="GO:0004523">
    <property type="term" value="F:RNA-DNA hybrid ribonuclease activity"/>
    <property type="evidence" value="ECO:0007669"/>
    <property type="project" value="UniProtKB-EC"/>
</dbReference>
<dbReference type="InterPro" id="IPR050092">
    <property type="entry name" value="RNase_H"/>
</dbReference>